<keyword evidence="2" id="KW-1185">Reference proteome</keyword>
<organism evidence="1 2">
    <name type="scientific">Pristionchus pacificus</name>
    <name type="common">Parasitic nematode worm</name>
    <dbReference type="NCBI Taxonomy" id="54126"/>
    <lineage>
        <taxon>Eukaryota</taxon>
        <taxon>Metazoa</taxon>
        <taxon>Ecdysozoa</taxon>
        <taxon>Nematoda</taxon>
        <taxon>Chromadorea</taxon>
        <taxon>Rhabditida</taxon>
        <taxon>Rhabditina</taxon>
        <taxon>Diplogasteromorpha</taxon>
        <taxon>Diplogasteroidea</taxon>
        <taxon>Neodiplogasteridae</taxon>
        <taxon>Pristionchus</taxon>
    </lineage>
</organism>
<reference evidence="2" key="1">
    <citation type="journal article" date="2008" name="Nat. Genet.">
        <title>The Pristionchus pacificus genome provides a unique perspective on nematode lifestyle and parasitism.</title>
        <authorList>
            <person name="Dieterich C."/>
            <person name="Clifton S.W."/>
            <person name="Schuster L.N."/>
            <person name="Chinwalla A."/>
            <person name="Delehaunty K."/>
            <person name="Dinkelacker I."/>
            <person name="Fulton L."/>
            <person name="Fulton R."/>
            <person name="Godfrey J."/>
            <person name="Minx P."/>
            <person name="Mitreva M."/>
            <person name="Roeseler W."/>
            <person name="Tian H."/>
            <person name="Witte H."/>
            <person name="Yang S.P."/>
            <person name="Wilson R.K."/>
            <person name="Sommer R.J."/>
        </authorList>
    </citation>
    <scope>NUCLEOTIDE SEQUENCE [LARGE SCALE GENOMIC DNA]</scope>
    <source>
        <strain evidence="2">PS312</strain>
    </source>
</reference>
<protein>
    <submittedName>
        <fullName evidence="1">Uncharacterized protein</fullName>
    </submittedName>
</protein>
<reference evidence="1" key="2">
    <citation type="submission" date="2022-06" db="UniProtKB">
        <authorList>
            <consortium name="EnsemblMetazoa"/>
        </authorList>
    </citation>
    <scope>IDENTIFICATION</scope>
    <source>
        <strain evidence="1">PS312</strain>
    </source>
</reference>
<evidence type="ECO:0000313" key="1">
    <source>
        <dbReference type="EnsemblMetazoa" id="PPA29690.1"/>
    </source>
</evidence>
<accession>A0A8R1UM97</accession>
<name>A0A2A6BM75_PRIPA</name>
<sequence>MAAVDQTVSLVAGNRPEGFYSEMENTAEQIVRNFDEYKRKRIPSLFHQFEQSFSLLFSTTNLSSQLKMAAFDQTVSLVAENRPEGFYSEMENTADQIVTNFDEVCV</sequence>
<proteinExistence type="predicted"/>
<accession>A0A2A6BM75</accession>
<dbReference type="Proteomes" id="UP000005239">
    <property type="component" value="Unassembled WGS sequence"/>
</dbReference>
<gene>
    <name evidence="1" type="primary">WBGene00202559</name>
</gene>
<dbReference type="EnsemblMetazoa" id="PPA29690.1">
    <property type="protein sequence ID" value="PPA29690.1"/>
    <property type="gene ID" value="WBGene00202559"/>
</dbReference>
<evidence type="ECO:0000313" key="2">
    <source>
        <dbReference type="Proteomes" id="UP000005239"/>
    </source>
</evidence>
<dbReference type="AlphaFoldDB" id="A0A2A6BM75"/>